<protein>
    <recommendedName>
        <fullName evidence="3">LytR/CpsA/Psr regulator C-terminal domain-containing protein</fullName>
    </recommendedName>
</protein>
<keyword evidence="2" id="KW-0472">Membrane</keyword>
<organism evidence="4 5">
    <name type="scientific">Leucobacter soli</name>
    <dbReference type="NCBI Taxonomy" id="2812850"/>
    <lineage>
        <taxon>Bacteria</taxon>
        <taxon>Bacillati</taxon>
        <taxon>Actinomycetota</taxon>
        <taxon>Actinomycetes</taxon>
        <taxon>Micrococcales</taxon>
        <taxon>Microbacteriaceae</taxon>
        <taxon>Leucobacter</taxon>
    </lineage>
</organism>
<keyword evidence="2" id="KW-0812">Transmembrane</keyword>
<feature type="region of interest" description="Disordered" evidence="1">
    <location>
        <begin position="1"/>
        <end position="29"/>
    </location>
</feature>
<evidence type="ECO:0000256" key="1">
    <source>
        <dbReference type="SAM" id="MobiDB-lite"/>
    </source>
</evidence>
<name>A0A916K0H4_9MICO</name>
<dbReference type="AlphaFoldDB" id="A0A916K0H4"/>
<evidence type="ECO:0000256" key="2">
    <source>
        <dbReference type="SAM" id="Phobius"/>
    </source>
</evidence>
<dbReference type="EMBL" id="CAJVAP010000037">
    <property type="protein sequence ID" value="CAG7620869.1"/>
    <property type="molecule type" value="Genomic_DNA"/>
</dbReference>
<reference evidence="4" key="1">
    <citation type="submission" date="2021-06" db="EMBL/GenBank/DDBJ databases">
        <authorList>
            <person name="Criscuolo A."/>
        </authorList>
    </citation>
    <scope>NUCLEOTIDE SEQUENCE</scope>
    <source>
        <strain evidence="4">CIP111803</strain>
    </source>
</reference>
<feature type="transmembrane region" description="Helical" evidence="2">
    <location>
        <begin position="46"/>
        <end position="68"/>
    </location>
</feature>
<dbReference type="InterPro" id="IPR027381">
    <property type="entry name" value="LytR/CpsA/Psr_C"/>
</dbReference>
<dbReference type="Proteomes" id="UP000693892">
    <property type="component" value="Unassembled WGS sequence"/>
</dbReference>
<dbReference type="RefSeq" id="WP_218116321.1">
    <property type="nucleotide sequence ID" value="NZ_CAJVAP010000037.1"/>
</dbReference>
<sequence>MTDQHVDETHDVANDTRTRPVRDRFDSPPRGRRVGAHRLVIRPRRFWQYLVAALVGVAVLTAAGIFAVQNIGSSVTEIFDGESPAAPVEQVQAEVDPEATVAVLNGTTEEGLQDAVAEAIAEGEWGTIGFTDIAATDDVAISAVFFATEADEPAALGLAKQLGGVSTYQSDDYAKYGVQLVVLLGADYAGPGAE</sequence>
<feature type="domain" description="LytR/CpsA/Psr regulator C-terminal" evidence="3">
    <location>
        <begin position="99"/>
        <end position="188"/>
    </location>
</feature>
<evidence type="ECO:0000259" key="3">
    <source>
        <dbReference type="Pfam" id="PF13399"/>
    </source>
</evidence>
<evidence type="ECO:0000313" key="4">
    <source>
        <dbReference type="EMBL" id="CAG7620869.1"/>
    </source>
</evidence>
<gene>
    <name evidence="4" type="ORF">LEUCIP111803_02395</name>
</gene>
<evidence type="ECO:0000313" key="5">
    <source>
        <dbReference type="Proteomes" id="UP000693892"/>
    </source>
</evidence>
<accession>A0A916K0H4</accession>
<dbReference type="Pfam" id="PF13399">
    <property type="entry name" value="LytR_C"/>
    <property type="match status" value="1"/>
</dbReference>
<proteinExistence type="predicted"/>
<comment type="caution">
    <text evidence="4">The sequence shown here is derived from an EMBL/GenBank/DDBJ whole genome shotgun (WGS) entry which is preliminary data.</text>
</comment>
<keyword evidence="2" id="KW-1133">Transmembrane helix</keyword>
<keyword evidence="5" id="KW-1185">Reference proteome</keyword>